<evidence type="ECO:0000313" key="4">
    <source>
        <dbReference type="EMBL" id="MEV0710876.1"/>
    </source>
</evidence>
<comment type="caution">
    <text evidence="4">The sequence shown here is derived from an EMBL/GenBank/DDBJ whole genome shotgun (WGS) entry which is preliminary data.</text>
</comment>
<keyword evidence="4" id="KW-0418">Kinase</keyword>
<dbReference type="InterPro" id="IPR025847">
    <property type="entry name" value="MEDS_domain"/>
</dbReference>
<gene>
    <name evidence="4" type="ORF">AB0I48_25245</name>
</gene>
<reference evidence="4 5" key="1">
    <citation type="submission" date="2024-06" db="EMBL/GenBank/DDBJ databases">
        <title>The Natural Products Discovery Center: Release of the First 8490 Sequenced Strains for Exploring Actinobacteria Biosynthetic Diversity.</title>
        <authorList>
            <person name="Kalkreuter E."/>
            <person name="Kautsar S.A."/>
            <person name="Yang D."/>
            <person name="Bader C.D."/>
            <person name="Teijaro C.N."/>
            <person name="Fluegel L."/>
            <person name="Davis C.M."/>
            <person name="Simpson J.R."/>
            <person name="Lauterbach L."/>
            <person name="Steele A.D."/>
            <person name="Gui C."/>
            <person name="Meng S."/>
            <person name="Li G."/>
            <person name="Viehrig K."/>
            <person name="Ye F."/>
            <person name="Su P."/>
            <person name="Kiefer A.F."/>
            <person name="Nichols A."/>
            <person name="Cepeda A.J."/>
            <person name="Yan W."/>
            <person name="Fan B."/>
            <person name="Jiang Y."/>
            <person name="Adhikari A."/>
            <person name="Zheng C.-J."/>
            <person name="Schuster L."/>
            <person name="Cowan T.M."/>
            <person name="Smanski M.J."/>
            <person name="Chevrette M.G."/>
            <person name="De Carvalho L.P.S."/>
            <person name="Shen B."/>
        </authorList>
    </citation>
    <scope>NUCLEOTIDE SEQUENCE [LARGE SCALE GENOMIC DNA]</scope>
    <source>
        <strain evidence="4 5">NPDC050403</strain>
    </source>
</reference>
<feature type="domain" description="Histidine kinase/HSP90-like ATPase" evidence="2">
    <location>
        <begin position="197"/>
        <end position="305"/>
    </location>
</feature>
<dbReference type="PANTHER" id="PTHR35526:SF3">
    <property type="entry name" value="ANTI-SIGMA-F FACTOR RSBW"/>
    <property type="match status" value="1"/>
</dbReference>
<dbReference type="PANTHER" id="PTHR35526">
    <property type="entry name" value="ANTI-SIGMA-F FACTOR RSBW-RELATED"/>
    <property type="match status" value="1"/>
</dbReference>
<name>A0ABV3FZM0_9NOCA</name>
<dbReference type="InterPro" id="IPR003594">
    <property type="entry name" value="HATPase_dom"/>
</dbReference>
<accession>A0ABV3FZM0</accession>
<dbReference type="CDD" id="cd16936">
    <property type="entry name" value="HATPase_RsbW-like"/>
    <property type="match status" value="1"/>
</dbReference>
<organism evidence="4 5">
    <name type="scientific">Nocardia aurea</name>
    <dbReference type="NCBI Taxonomy" id="2144174"/>
    <lineage>
        <taxon>Bacteria</taxon>
        <taxon>Bacillati</taxon>
        <taxon>Actinomycetota</taxon>
        <taxon>Actinomycetes</taxon>
        <taxon>Mycobacteriales</taxon>
        <taxon>Nocardiaceae</taxon>
        <taxon>Nocardia</taxon>
    </lineage>
</organism>
<dbReference type="Pfam" id="PF14417">
    <property type="entry name" value="MEDS"/>
    <property type="match status" value="1"/>
</dbReference>
<feature type="domain" description="MEDS" evidence="3">
    <location>
        <begin position="14"/>
        <end position="157"/>
    </location>
</feature>
<dbReference type="Pfam" id="PF13581">
    <property type="entry name" value="HATPase_c_2"/>
    <property type="match status" value="1"/>
</dbReference>
<protein>
    <submittedName>
        <fullName evidence="4">Sensor histidine kinase</fullName>
    </submittedName>
</protein>
<keyword evidence="5" id="KW-1185">Reference proteome</keyword>
<evidence type="ECO:0000259" key="3">
    <source>
        <dbReference type="Pfam" id="PF14417"/>
    </source>
</evidence>
<dbReference type="GO" id="GO:0016301">
    <property type="term" value="F:kinase activity"/>
    <property type="evidence" value="ECO:0007669"/>
    <property type="project" value="UniProtKB-KW"/>
</dbReference>
<keyword evidence="1" id="KW-0723">Serine/threonine-protein kinase</keyword>
<proteinExistence type="predicted"/>
<evidence type="ECO:0000256" key="1">
    <source>
        <dbReference type="ARBA" id="ARBA00022527"/>
    </source>
</evidence>
<dbReference type="EMBL" id="JBFAKC010000012">
    <property type="protein sequence ID" value="MEV0710876.1"/>
    <property type="molecule type" value="Genomic_DNA"/>
</dbReference>
<dbReference type="SUPFAM" id="SSF55874">
    <property type="entry name" value="ATPase domain of HSP90 chaperone/DNA topoisomerase II/histidine kinase"/>
    <property type="match status" value="1"/>
</dbReference>
<evidence type="ECO:0000313" key="5">
    <source>
        <dbReference type="Proteomes" id="UP001551695"/>
    </source>
</evidence>
<dbReference type="InterPro" id="IPR050267">
    <property type="entry name" value="Anti-sigma-factor_SerPK"/>
</dbReference>
<sequence>MTVTETDATREFSHPALFYDGDDEYLAVLVPFIREGLALGEPVAVAVPDANLRLLRAALGDSAAEVTWIDMEQAGRNPGRIIATVLRVFADEHPDTHVRIIGEPIWAGRTELEYPACAQHEALINPAFAGRDVTIVCPYDLAALGAEVIADAHATHPTLWQGDHRTASPDYDPDTVIERHNRPIPTPQGAAELTVAEFSDMGTARRWAAEHGKRLGFDDARLGDLELIVTELATNSLCHGKGPSTVRLWTDGDHLVCEVHDFGRFDDALAGRRPPRAGVIGGRGLLLVHRLCELVRTHAAPDGTTQYAMMALTPAQRSVAHRLLAQ</sequence>
<dbReference type="Gene3D" id="3.30.565.10">
    <property type="entry name" value="Histidine kinase-like ATPase, C-terminal domain"/>
    <property type="match status" value="1"/>
</dbReference>
<dbReference type="RefSeq" id="WP_357786973.1">
    <property type="nucleotide sequence ID" value="NZ_JBFAKC010000012.1"/>
</dbReference>
<dbReference type="NCBIfam" id="NF041045">
    <property type="entry name" value="RsbA_anti_sig"/>
    <property type="match status" value="1"/>
</dbReference>
<dbReference type="InterPro" id="IPR036890">
    <property type="entry name" value="HATPase_C_sf"/>
</dbReference>
<evidence type="ECO:0000259" key="2">
    <source>
        <dbReference type="Pfam" id="PF13581"/>
    </source>
</evidence>
<dbReference type="InterPro" id="IPR047718">
    <property type="entry name" value="RsbA-like_anti_sig"/>
</dbReference>
<keyword evidence="4" id="KW-0808">Transferase</keyword>
<dbReference type="Proteomes" id="UP001551695">
    <property type="component" value="Unassembled WGS sequence"/>
</dbReference>